<organism evidence="2 3">
    <name type="scientific">Tetrapyrgos nigripes</name>
    <dbReference type="NCBI Taxonomy" id="182062"/>
    <lineage>
        <taxon>Eukaryota</taxon>
        <taxon>Fungi</taxon>
        <taxon>Dikarya</taxon>
        <taxon>Basidiomycota</taxon>
        <taxon>Agaricomycotina</taxon>
        <taxon>Agaricomycetes</taxon>
        <taxon>Agaricomycetidae</taxon>
        <taxon>Agaricales</taxon>
        <taxon>Marasmiineae</taxon>
        <taxon>Marasmiaceae</taxon>
        <taxon>Tetrapyrgos</taxon>
    </lineage>
</organism>
<evidence type="ECO:0000256" key="1">
    <source>
        <dbReference type="SAM" id="SignalP"/>
    </source>
</evidence>
<feature type="signal peptide" evidence="1">
    <location>
        <begin position="1"/>
        <end position="17"/>
    </location>
</feature>
<evidence type="ECO:0000313" key="3">
    <source>
        <dbReference type="Proteomes" id="UP000559256"/>
    </source>
</evidence>
<name>A0A8H5GGZ3_9AGAR</name>
<accession>A0A8H5GGZ3</accession>
<dbReference type="EMBL" id="JAACJM010000031">
    <property type="protein sequence ID" value="KAF5364813.1"/>
    <property type="molecule type" value="Genomic_DNA"/>
</dbReference>
<keyword evidence="1" id="KW-0732">Signal</keyword>
<dbReference type="AlphaFoldDB" id="A0A8H5GGZ3"/>
<gene>
    <name evidence="2" type="ORF">D9758_009356</name>
</gene>
<protein>
    <submittedName>
        <fullName evidence="2">Uncharacterized protein</fullName>
    </submittedName>
</protein>
<keyword evidence="3" id="KW-1185">Reference proteome</keyword>
<feature type="chain" id="PRO_5034202900" evidence="1">
    <location>
        <begin position="18"/>
        <end position="75"/>
    </location>
</feature>
<dbReference type="Proteomes" id="UP000559256">
    <property type="component" value="Unassembled WGS sequence"/>
</dbReference>
<comment type="caution">
    <text evidence="2">The sequence shown here is derived from an EMBL/GenBank/DDBJ whole genome shotgun (WGS) entry which is preliminary data.</text>
</comment>
<reference evidence="2 3" key="1">
    <citation type="journal article" date="2020" name="ISME J.">
        <title>Uncovering the hidden diversity of litter-decomposition mechanisms in mushroom-forming fungi.</title>
        <authorList>
            <person name="Floudas D."/>
            <person name="Bentzer J."/>
            <person name="Ahren D."/>
            <person name="Johansson T."/>
            <person name="Persson P."/>
            <person name="Tunlid A."/>
        </authorList>
    </citation>
    <scope>NUCLEOTIDE SEQUENCE [LARGE SCALE GENOMIC DNA]</scope>
    <source>
        <strain evidence="2 3">CBS 291.85</strain>
    </source>
</reference>
<proteinExistence type="predicted"/>
<evidence type="ECO:0000313" key="2">
    <source>
        <dbReference type="EMBL" id="KAF5364813.1"/>
    </source>
</evidence>
<dbReference type="OrthoDB" id="2679012at2759"/>
<sequence>MQFKVLVLLSVAFMIVAVPLAEEARTVDEEESFSKRVPHTYKIIEDESLSKRVPHTYTIIEDELAIIESKGAPSK</sequence>